<reference evidence="1 2" key="1">
    <citation type="journal article" date="2019" name="Sci. Rep.">
        <title>Orb-weaving spider Araneus ventricosus genome elucidates the spidroin gene catalogue.</title>
        <authorList>
            <person name="Kono N."/>
            <person name="Nakamura H."/>
            <person name="Ohtoshi R."/>
            <person name="Moran D.A.P."/>
            <person name="Shinohara A."/>
            <person name="Yoshida Y."/>
            <person name="Fujiwara M."/>
            <person name="Mori M."/>
            <person name="Tomita M."/>
            <person name="Arakawa K."/>
        </authorList>
    </citation>
    <scope>NUCLEOTIDE SEQUENCE [LARGE SCALE GENOMIC DNA]</scope>
</reference>
<evidence type="ECO:0000313" key="2">
    <source>
        <dbReference type="Proteomes" id="UP000499080"/>
    </source>
</evidence>
<organism evidence="1 2">
    <name type="scientific">Araneus ventricosus</name>
    <name type="common">Orbweaver spider</name>
    <name type="synonym">Epeira ventricosa</name>
    <dbReference type="NCBI Taxonomy" id="182803"/>
    <lineage>
        <taxon>Eukaryota</taxon>
        <taxon>Metazoa</taxon>
        <taxon>Ecdysozoa</taxon>
        <taxon>Arthropoda</taxon>
        <taxon>Chelicerata</taxon>
        <taxon>Arachnida</taxon>
        <taxon>Araneae</taxon>
        <taxon>Araneomorphae</taxon>
        <taxon>Entelegynae</taxon>
        <taxon>Araneoidea</taxon>
        <taxon>Araneidae</taxon>
        <taxon>Araneus</taxon>
    </lineage>
</organism>
<dbReference type="EMBL" id="BGPR01000432">
    <property type="protein sequence ID" value="GBM19878.1"/>
    <property type="molecule type" value="Genomic_DNA"/>
</dbReference>
<dbReference type="AlphaFoldDB" id="A0A4Y2DVN9"/>
<accession>A0A4Y2DVN9</accession>
<evidence type="ECO:0000313" key="1">
    <source>
        <dbReference type="EMBL" id="GBM19878.1"/>
    </source>
</evidence>
<protein>
    <submittedName>
        <fullName evidence="1">Uncharacterized protein</fullName>
    </submittedName>
</protein>
<sequence length="143" mass="16249">MDFIPTFEYNVGHHSLVLRLSFQKRCIVYLGTDCTEKFIYTSLVPLNQQSRVLKKLFGVSKLNGVHDHGTNLIDRSRNYPRVTSKQDVNLNKTKLICESKPWVALINGDASGCSGWDREPLSAKLCPSSRTNSCNPFIQRLFN</sequence>
<comment type="caution">
    <text evidence="1">The sequence shown here is derived from an EMBL/GenBank/DDBJ whole genome shotgun (WGS) entry which is preliminary data.</text>
</comment>
<keyword evidence="2" id="KW-1185">Reference proteome</keyword>
<proteinExistence type="predicted"/>
<dbReference type="Proteomes" id="UP000499080">
    <property type="component" value="Unassembled WGS sequence"/>
</dbReference>
<gene>
    <name evidence="1" type="ORF">AVEN_186150_1</name>
</gene>
<name>A0A4Y2DVN9_ARAVE</name>